<evidence type="ECO:0000256" key="8">
    <source>
        <dbReference type="ARBA" id="ARBA00022833"/>
    </source>
</evidence>
<keyword evidence="9 12" id="KW-1133">Transmembrane helix</keyword>
<keyword evidence="5 12" id="KW-0812">Transmembrane</keyword>
<feature type="transmembrane region" description="Helical" evidence="12">
    <location>
        <begin position="189"/>
        <end position="210"/>
    </location>
</feature>
<keyword evidence="3" id="KW-1003">Cell membrane</keyword>
<keyword evidence="4 14" id="KW-0645">Protease</keyword>
<dbReference type="Pfam" id="PF01435">
    <property type="entry name" value="Peptidase_M48"/>
    <property type="match status" value="1"/>
</dbReference>
<evidence type="ECO:0000256" key="12">
    <source>
        <dbReference type="SAM" id="Phobius"/>
    </source>
</evidence>
<dbReference type="PANTHER" id="PTHR43221:SF1">
    <property type="entry name" value="PROTEASE HTPX"/>
    <property type="match status" value="1"/>
</dbReference>
<organism evidence="14 15">
    <name type="scientific">Thiomicrorhabdus immobilis</name>
    <dbReference type="NCBI Taxonomy" id="2791037"/>
    <lineage>
        <taxon>Bacteria</taxon>
        <taxon>Pseudomonadati</taxon>
        <taxon>Pseudomonadota</taxon>
        <taxon>Gammaproteobacteria</taxon>
        <taxon>Thiotrichales</taxon>
        <taxon>Piscirickettsiaceae</taxon>
        <taxon>Thiomicrorhabdus</taxon>
    </lineage>
</organism>
<keyword evidence="8" id="KW-0862">Zinc</keyword>
<keyword evidence="7" id="KW-0378">Hydrolase</keyword>
<keyword evidence="10" id="KW-0482">Metalloprotease</keyword>
<dbReference type="CDD" id="cd07340">
    <property type="entry name" value="M48B_Htpx_like"/>
    <property type="match status" value="1"/>
</dbReference>
<dbReference type="InterPro" id="IPR001915">
    <property type="entry name" value="Peptidase_M48"/>
</dbReference>
<evidence type="ECO:0000256" key="1">
    <source>
        <dbReference type="ARBA" id="ARBA00001947"/>
    </source>
</evidence>
<feature type="transmembrane region" description="Helical" evidence="12">
    <location>
        <begin position="62"/>
        <end position="82"/>
    </location>
</feature>
<keyword evidence="11 12" id="KW-0472">Membrane</keyword>
<feature type="domain" description="Peptidase M48" evidence="13">
    <location>
        <begin position="116"/>
        <end position="333"/>
    </location>
</feature>
<feature type="transmembrane region" description="Helical" evidence="12">
    <location>
        <begin position="230"/>
        <end position="253"/>
    </location>
</feature>
<dbReference type="Proteomes" id="UP001054820">
    <property type="component" value="Chromosome"/>
</dbReference>
<name>A0ABN6CXT2_9GAMM</name>
<feature type="transmembrane region" description="Helical" evidence="12">
    <location>
        <begin position="16"/>
        <end position="42"/>
    </location>
</feature>
<evidence type="ECO:0000259" key="13">
    <source>
        <dbReference type="Pfam" id="PF01435"/>
    </source>
</evidence>
<evidence type="ECO:0000256" key="10">
    <source>
        <dbReference type="ARBA" id="ARBA00023049"/>
    </source>
</evidence>
<reference evidence="14" key="1">
    <citation type="journal article" date="2022" name="Arch. Microbiol.">
        <title>Thiomicrorhabdus immobilis sp. nov., a mesophilic sulfur-oxidizing bacterium isolated from sediment of a brackish lake in northern Japan.</title>
        <authorList>
            <person name="Kojima H."/>
            <person name="Mochizuki J."/>
            <person name="Kanda M."/>
            <person name="Watanabe T."/>
            <person name="Fukui M."/>
        </authorList>
    </citation>
    <scope>NUCLEOTIDE SEQUENCE</scope>
    <source>
        <strain evidence="14">Am19</strain>
    </source>
</reference>
<protein>
    <submittedName>
        <fullName evidence="14">Zn-dependent protease</fullName>
    </submittedName>
</protein>
<keyword evidence="6" id="KW-0479">Metal-binding</keyword>
<evidence type="ECO:0000313" key="14">
    <source>
        <dbReference type="EMBL" id="BCN93901.1"/>
    </source>
</evidence>
<keyword evidence="15" id="KW-1185">Reference proteome</keyword>
<accession>A0ABN6CXT2</accession>
<comment type="subcellular location">
    <subcellularLocation>
        <location evidence="2">Cell membrane</location>
        <topology evidence="2">Multi-pass membrane protein</topology>
    </subcellularLocation>
</comment>
<dbReference type="EMBL" id="AP024202">
    <property type="protein sequence ID" value="BCN93901.1"/>
    <property type="molecule type" value="Genomic_DNA"/>
</dbReference>
<evidence type="ECO:0000256" key="7">
    <source>
        <dbReference type="ARBA" id="ARBA00022801"/>
    </source>
</evidence>
<evidence type="ECO:0000256" key="9">
    <source>
        <dbReference type="ARBA" id="ARBA00022989"/>
    </source>
</evidence>
<evidence type="ECO:0000256" key="4">
    <source>
        <dbReference type="ARBA" id="ARBA00022670"/>
    </source>
</evidence>
<evidence type="ECO:0000256" key="2">
    <source>
        <dbReference type="ARBA" id="ARBA00004651"/>
    </source>
</evidence>
<evidence type="ECO:0000256" key="3">
    <source>
        <dbReference type="ARBA" id="ARBA00022475"/>
    </source>
</evidence>
<sequence length="657" mass="72244">MNFYSAQDNAKKKTKYLVLLYILILMVLTLLSTLVLMLLLPFFTANHITLDWHYLLFSPQSLPTLFATGAFVIGGALISSFVKSRHLSKGGAVIASALGGVKLSPNSDNINERKALNVVEEMAIASGMPVPEVFVLRKESAINAFAAGLSPQDAVIGLTQGCIDKLSRSQLQGVVGHEFSHILNGDMRLNLRIIMLLYGIEFIGLLGRILTSSSRSSSSRSSRSKGKGNGAIVLAGIALRLIGWFGVLFGNMIQAAVSRQREFLADASSVQFTRDPTAIADALKVIGGVTESSRLKNTDVSEVAHLFFGQAFHTRLAFLFATHPPVEMRILRIQPSWDGQYLKPQVTSQPSSAEKMEASTSLAGQVNHPLNALADKLPEPLAMLMAAGVMVEQLSQKSQKVLLELIDKSKDPMEAMALVLAILICEEPETLQADSDWKRLLASSEITGLDKMVSQQVSLLLSTDLSNRLPLVELTMPALKTLSDNQYLQFKGLLQQVMDLDHQQSIFEQSVFQLVTRYLDVHFGLASQQRVRYRKAKQVAIELQLIFSALVYYGNDIKDSKQESKYGLNLSMDLAFNRAVEKLGLQNLQRIDVTASQQNLFKTATEKLLYCSEPLKQKIVEALVLCVEHDGKVNSVEKELVLAIAATMNAPIPRLSL</sequence>
<dbReference type="Gene3D" id="3.30.2010.10">
    <property type="entry name" value="Metalloproteases ('zincins'), catalytic domain"/>
    <property type="match status" value="1"/>
</dbReference>
<evidence type="ECO:0000313" key="15">
    <source>
        <dbReference type="Proteomes" id="UP001054820"/>
    </source>
</evidence>
<comment type="cofactor">
    <cofactor evidence="1">
        <name>Zn(2+)</name>
        <dbReference type="ChEBI" id="CHEBI:29105"/>
    </cofactor>
</comment>
<proteinExistence type="predicted"/>
<dbReference type="InterPro" id="IPR050083">
    <property type="entry name" value="HtpX_protease"/>
</dbReference>
<gene>
    <name evidence="14" type="ORF">THMIRHAM_16860</name>
</gene>
<dbReference type="GO" id="GO:0006508">
    <property type="term" value="P:proteolysis"/>
    <property type="evidence" value="ECO:0007669"/>
    <property type="project" value="UniProtKB-KW"/>
</dbReference>
<evidence type="ECO:0000256" key="6">
    <source>
        <dbReference type="ARBA" id="ARBA00022723"/>
    </source>
</evidence>
<evidence type="ECO:0000256" key="5">
    <source>
        <dbReference type="ARBA" id="ARBA00022692"/>
    </source>
</evidence>
<dbReference type="GO" id="GO:0008233">
    <property type="term" value="F:peptidase activity"/>
    <property type="evidence" value="ECO:0007669"/>
    <property type="project" value="UniProtKB-KW"/>
</dbReference>
<evidence type="ECO:0000256" key="11">
    <source>
        <dbReference type="ARBA" id="ARBA00023136"/>
    </source>
</evidence>
<dbReference type="PANTHER" id="PTHR43221">
    <property type="entry name" value="PROTEASE HTPX"/>
    <property type="match status" value="1"/>
</dbReference>